<reference evidence="3 4" key="1">
    <citation type="journal article" date="2010" name="ChemBioChem">
        <title>Cloning and characterization of the biosynthetic gene cluster of 16-membered macrolide antibiotic FD-891: involvement of a dual functional cytochrome P450 monooxygenase catalyzing epoxidation and hydroxylation.</title>
        <authorList>
            <person name="Kudo F."/>
            <person name="Motegi A."/>
            <person name="Mizoue K."/>
            <person name="Eguchi T."/>
        </authorList>
    </citation>
    <scope>NUCLEOTIDE SEQUENCE [LARGE SCALE GENOMIC DNA]</scope>
    <source>
        <strain evidence="3 4">A-8890</strain>
    </source>
</reference>
<dbReference type="EMBL" id="AP018448">
    <property type="protein sequence ID" value="BBC37851.1"/>
    <property type="molecule type" value="Genomic_DNA"/>
</dbReference>
<protein>
    <submittedName>
        <fullName evidence="3">Urea carboxylase-associated protein 1</fullName>
    </submittedName>
</protein>
<dbReference type="NCBIfam" id="TIGR03424">
    <property type="entry name" value="urea_degr_1"/>
    <property type="match status" value="1"/>
</dbReference>
<dbReference type="PANTHER" id="PTHR31527">
    <property type="entry name" value="RE64534P"/>
    <property type="match status" value="1"/>
</dbReference>
<dbReference type="RefSeq" id="WP_286258221.1">
    <property type="nucleotide sequence ID" value="NZ_AP018448.1"/>
</dbReference>
<evidence type="ECO:0000313" key="4">
    <source>
        <dbReference type="Proteomes" id="UP001321542"/>
    </source>
</evidence>
<evidence type="ECO:0000259" key="2">
    <source>
        <dbReference type="Pfam" id="PF09347"/>
    </source>
</evidence>
<dbReference type="Proteomes" id="UP001321542">
    <property type="component" value="Chromosome"/>
</dbReference>
<feature type="region of interest" description="Disordered" evidence="1">
    <location>
        <begin position="1"/>
        <end position="34"/>
    </location>
</feature>
<reference evidence="3 4" key="2">
    <citation type="journal article" date="2023" name="ChemBioChem">
        <title>Acyltransferase Domain Exchange between Two Independent Type I Polyketide Synthases in the Same Producer Strain of Macrolide Antibiotics.</title>
        <authorList>
            <person name="Kudo F."/>
            <person name="Kishikawa K."/>
            <person name="Tsuboi K."/>
            <person name="Kido T."/>
            <person name="Usui T."/>
            <person name="Hashimoto J."/>
            <person name="Shin-Ya K."/>
            <person name="Miyanaga A."/>
            <person name="Eguchi T."/>
        </authorList>
    </citation>
    <scope>NUCLEOTIDE SEQUENCE [LARGE SCALE GENOMIC DNA]</scope>
    <source>
        <strain evidence="3 4">A-8890</strain>
    </source>
</reference>
<sequence>MSTNTGTNTGTDTGNTDTGNTDTDTASGTPERTTVVPARAPWSAVVHTGETLTITDLHGNQAVDFLLYDAHDTSVRYSAPDTIHAQGGIFLTTGSVLMSNEHTPLMTVTADDVGRHDTVGGACSKESNSLRYGHHTWSQHACVDNFLAEGAKHGLGKRDLVSNINWYMNVPVEKDGTLGIVDGISAPGLSLTLRAERDVLVLVSNCPQINNPCNGFDPTAVRMTITEAAGT</sequence>
<feature type="domain" description="DUF1989" evidence="2">
    <location>
        <begin position="35"/>
        <end position="200"/>
    </location>
</feature>
<gene>
    <name evidence="3" type="ORF">SGFS_091450</name>
</gene>
<accession>A0ABM7FNB4</accession>
<proteinExistence type="predicted"/>
<keyword evidence="4" id="KW-1185">Reference proteome</keyword>
<dbReference type="InterPro" id="IPR017791">
    <property type="entry name" value="UAAP2"/>
</dbReference>
<name>A0ABM7FNB4_9ACTN</name>
<dbReference type="Pfam" id="PF09347">
    <property type="entry name" value="DUF1989"/>
    <property type="match status" value="1"/>
</dbReference>
<dbReference type="InterPro" id="IPR018959">
    <property type="entry name" value="DUF1989"/>
</dbReference>
<evidence type="ECO:0000256" key="1">
    <source>
        <dbReference type="SAM" id="MobiDB-lite"/>
    </source>
</evidence>
<feature type="compositionally biased region" description="Low complexity" evidence="1">
    <location>
        <begin position="1"/>
        <end position="25"/>
    </location>
</feature>
<organism evidence="3 4">
    <name type="scientific">Streptomyces graminofaciens</name>
    <dbReference type="NCBI Taxonomy" id="68212"/>
    <lineage>
        <taxon>Bacteria</taxon>
        <taxon>Bacillati</taxon>
        <taxon>Actinomycetota</taxon>
        <taxon>Actinomycetes</taxon>
        <taxon>Kitasatosporales</taxon>
        <taxon>Streptomycetaceae</taxon>
        <taxon>Streptomyces</taxon>
    </lineage>
</organism>
<evidence type="ECO:0000313" key="3">
    <source>
        <dbReference type="EMBL" id="BBC37851.1"/>
    </source>
</evidence>
<dbReference type="PANTHER" id="PTHR31527:SF0">
    <property type="entry name" value="RE64534P"/>
    <property type="match status" value="1"/>
</dbReference>